<proteinExistence type="predicted"/>
<accession>A0A8S3XKA3</accession>
<name>A0A8S3XKA3_PARAO</name>
<feature type="domain" description="MADF" evidence="1">
    <location>
        <begin position="11"/>
        <end position="107"/>
    </location>
</feature>
<dbReference type="PANTHER" id="PTHR21505">
    <property type="entry name" value="MADF DOMAIN-CONTAINING PROTEIN-RELATED"/>
    <property type="match status" value="1"/>
</dbReference>
<evidence type="ECO:0000259" key="1">
    <source>
        <dbReference type="PROSITE" id="PS51029"/>
    </source>
</evidence>
<evidence type="ECO:0000313" key="2">
    <source>
        <dbReference type="EMBL" id="CAG5025017.1"/>
    </source>
</evidence>
<dbReference type="PROSITE" id="PS51029">
    <property type="entry name" value="MADF"/>
    <property type="match status" value="1"/>
</dbReference>
<protein>
    <submittedName>
        <fullName evidence="2">(apollo) hypothetical protein</fullName>
    </submittedName>
</protein>
<comment type="caution">
    <text evidence="2">The sequence shown here is derived from an EMBL/GenBank/DDBJ whole genome shotgun (WGS) entry which is preliminary data.</text>
</comment>
<dbReference type="PANTHER" id="PTHR21505:SF8">
    <property type="entry name" value="DPT-YFP REPRESSOR BY OVEREXPRESSION, ISOFORM D-RELATED"/>
    <property type="match status" value="1"/>
</dbReference>
<dbReference type="Proteomes" id="UP000691718">
    <property type="component" value="Unassembled WGS sequence"/>
</dbReference>
<evidence type="ECO:0000313" key="3">
    <source>
        <dbReference type="Proteomes" id="UP000691718"/>
    </source>
</evidence>
<dbReference type="Pfam" id="PF10545">
    <property type="entry name" value="MADF_DNA_bdg"/>
    <property type="match status" value="1"/>
</dbReference>
<sequence>MAKWSEDTTIKFVSEYVVHECLWNVKNNLYKNKQARHSAYTALKEAMGIPGLDVNAVVTKIKNIRSTYSQEVKKINDSMKSGAGADSIYKPSVKWFDILHNVLRSVNLENRKTQSNMNTIEDKEDMEENQDARNSELVSIDDRPVSDLTLSPSRKRNMRGLNSFLDKARVVVSELNTESMIEKEGTNEFELFGKSVGVQLNSMSLEFFCKKY</sequence>
<dbReference type="OrthoDB" id="8190343at2759"/>
<dbReference type="InterPro" id="IPR006578">
    <property type="entry name" value="MADF-dom"/>
</dbReference>
<keyword evidence="3" id="KW-1185">Reference proteome</keyword>
<gene>
    <name evidence="2" type="ORF">PAPOLLO_LOCUS18250</name>
</gene>
<reference evidence="2" key="1">
    <citation type="submission" date="2021-04" db="EMBL/GenBank/DDBJ databases">
        <authorList>
            <person name="Tunstrom K."/>
        </authorList>
    </citation>
    <scope>NUCLEOTIDE SEQUENCE</scope>
</reference>
<organism evidence="2 3">
    <name type="scientific">Parnassius apollo</name>
    <name type="common">Apollo butterfly</name>
    <name type="synonym">Papilio apollo</name>
    <dbReference type="NCBI Taxonomy" id="110799"/>
    <lineage>
        <taxon>Eukaryota</taxon>
        <taxon>Metazoa</taxon>
        <taxon>Ecdysozoa</taxon>
        <taxon>Arthropoda</taxon>
        <taxon>Hexapoda</taxon>
        <taxon>Insecta</taxon>
        <taxon>Pterygota</taxon>
        <taxon>Neoptera</taxon>
        <taxon>Endopterygota</taxon>
        <taxon>Lepidoptera</taxon>
        <taxon>Glossata</taxon>
        <taxon>Ditrysia</taxon>
        <taxon>Papilionoidea</taxon>
        <taxon>Papilionidae</taxon>
        <taxon>Parnassiinae</taxon>
        <taxon>Parnassini</taxon>
        <taxon>Parnassius</taxon>
        <taxon>Parnassius</taxon>
    </lineage>
</organism>
<dbReference type="AlphaFoldDB" id="A0A8S3XKA3"/>
<dbReference type="EMBL" id="CAJQZP010001171">
    <property type="protein sequence ID" value="CAG5025017.1"/>
    <property type="molecule type" value="Genomic_DNA"/>
</dbReference>
<dbReference type="SMART" id="SM00595">
    <property type="entry name" value="MADF"/>
    <property type="match status" value="1"/>
</dbReference>